<reference evidence="2 3" key="1">
    <citation type="journal article" date="2010" name="Nat. Biotechnol.">
        <title>Genome sequence of the model mushroom Schizophyllum commune.</title>
        <authorList>
            <person name="Ohm R.A."/>
            <person name="de Jong J.F."/>
            <person name="Lugones L.G."/>
            <person name="Aerts A."/>
            <person name="Kothe E."/>
            <person name="Stajich J.E."/>
            <person name="de Vries R.P."/>
            <person name="Record E."/>
            <person name="Levasseur A."/>
            <person name="Baker S.E."/>
            <person name="Bartholomew K.A."/>
            <person name="Coutinho P.M."/>
            <person name="Erdmann S."/>
            <person name="Fowler T.J."/>
            <person name="Gathman A.C."/>
            <person name="Lombard V."/>
            <person name="Henrissat B."/>
            <person name="Knabe N."/>
            <person name="Kuees U."/>
            <person name="Lilly W.W."/>
            <person name="Lindquist E."/>
            <person name="Lucas S."/>
            <person name="Magnuson J.K."/>
            <person name="Piumi F."/>
            <person name="Raudaskoski M."/>
            <person name="Salamov A."/>
            <person name="Schmutz J."/>
            <person name="Schwarze F.W.M.R."/>
            <person name="vanKuyk P.A."/>
            <person name="Horton J.S."/>
            <person name="Grigoriev I.V."/>
            <person name="Woesten H.A.B."/>
        </authorList>
    </citation>
    <scope>NUCLEOTIDE SEQUENCE [LARGE SCALE GENOMIC DNA]</scope>
    <source>
        <strain evidence="3">H4-8 / FGSC 9210</strain>
    </source>
</reference>
<dbReference type="InParanoid" id="D8Q6X8"/>
<keyword evidence="3" id="KW-1185">Reference proteome</keyword>
<dbReference type="KEGG" id="scm:SCHCO_01097110"/>
<feature type="compositionally biased region" description="Low complexity" evidence="1">
    <location>
        <begin position="9"/>
        <end position="30"/>
    </location>
</feature>
<dbReference type="EMBL" id="GL377307">
    <property type="protein sequence ID" value="EFI96321.1"/>
    <property type="molecule type" value="Genomic_DNA"/>
</dbReference>
<protein>
    <submittedName>
        <fullName evidence="2">Uncharacterized protein</fullName>
    </submittedName>
</protein>
<gene>
    <name evidence="2" type="ORF">SCHCODRAFT_109556</name>
</gene>
<evidence type="ECO:0000313" key="2">
    <source>
        <dbReference type="EMBL" id="EFI96321.1"/>
    </source>
</evidence>
<dbReference type="RefSeq" id="XP_003031224.1">
    <property type="nucleotide sequence ID" value="XM_003031178.1"/>
</dbReference>
<dbReference type="HOGENOM" id="CLU_2198506_0_0_1"/>
<organism evidence="3">
    <name type="scientific">Schizophyllum commune (strain H4-8 / FGSC 9210)</name>
    <name type="common">Split gill fungus</name>
    <dbReference type="NCBI Taxonomy" id="578458"/>
    <lineage>
        <taxon>Eukaryota</taxon>
        <taxon>Fungi</taxon>
        <taxon>Dikarya</taxon>
        <taxon>Basidiomycota</taxon>
        <taxon>Agaricomycotina</taxon>
        <taxon>Agaricomycetes</taxon>
        <taxon>Agaricomycetidae</taxon>
        <taxon>Agaricales</taxon>
        <taxon>Schizophyllaceae</taxon>
        <taxon>Schizophyllum</taxon>
    </lineage>
</organism>
<dbReference type="GeneID" id="9587273"/>
<feature type="region of interest" description="Disordered" evidence="1">
    <location>
        <begin position="1"/>
        <end position="60"/>
    </location>
</feature>
<proteinExistence type="predicted"/>
<dbReference type="Proteomes" id="UP000007431">
    <property type="component" value="Unassembled WGS sequence"/>
</dbReference>
<sequence length="108" mass="11602">MGFRPQPESTSRSRTSSDRNSTPDARAAPDADAEATSTLFDDAAEGGIVDERDGKPDDADDADALLAEAKAANRLDVSERPSDRDWSLDSFRLDREMTFVQGAEGGLP</sequence>
<dbReference type="AlphaFoldDB" id="D8Q6X8"/>
<feature type="non-terminal residue" evidence="2">
    <location>
        <position position="108"/>
    </location>
</feature>
<name>D8Q6X8_SCHCM</name>
<accession>D8Q6X8</accession>
<evidence type="ECO:0000313" key="3">
    <source>
        <dbReference type="Proteomes" id="UP000007431"/>
    </source>
</evidence>
<evidence type="ECO:0000256" key="1">
    <source>
        <dbReference type="SAM" id="MobiDB-lite"/>
    </source>
</evidence>
<dbReference type="VEuPathDB" id="FungiDB:SCHCODRAFT_01097110"/>